<dbReference type="AlphaFoldDB" id="A0A932I091"/>
<dbReference type="PANTHER" id="PTHR43103:SF3">
    <property type="entry name" value="ADP-L-GLYCERO-D-MANNO-HEPTOSE-6-EPIMERASE"/>
    <property type="match status" value="1"/>
</dbReference>
<dbReference type="GO" id="GO:0050661">
    <property type="term" value="F:NADP binding"/>
    <property type="evidence" value="ECO:0007669"/>
    <property type="project" value="InterPro"/>
</dbReference>
<dbReference type="SUPFAM" id="SSF51735">
    <property type="entry name" value="NAD(P)-binding Rossmann-fold domains"/>
    <property type="match status" value="1"/>
</dbReference>
<dbReference type="InterPro" id="IPR001509">
    <property type="entry name" value="Epimerase_deHydtase"/>
</dbReference>
<dbReference type="EC" id="5.1.3.20" evidence="5"/>
<evidence type="ECO:0000256" key="2">
    <source>
        <dbReference type="ARBA" id="ARBA00023235"/>
    </source>
</evidence>
<evidence type="ECO:0000256" key="1">
    <source>
        <dbReference type="ARBA" id="ARBA00022857"/>
    </source>
</evidence>
<feature type="domain" description="NAD-dependent epimerase/dehydratase" evidence="4">
    <location>
        <begin position="7"/>
        <end position="253"/>
    </location>
</feature>
<dbReference type="Gene3D" id="3.90.25.10">
    <property type="entry name" value="UDP-galactose 4-epimerase, domain 1"/>
    <property type="match status" value="1"/>
</dbReference>
<organism evidence="5 6">
    <name type="scientific">Tectimicrobiota bacterium</name>
    <dbReference type="NCBI Taxonomy" id="2528274"/>
    <lineage>
        <taxon>Bacteria</taxon>
        <taxon>Pseudomonadati</taxon>
        <taxon>Nitrospinota/Tectimicrobiota group</taxon>
        <taxon>Candidatus Tectimicrobiota</taxon>
    </lineage>
</organism>
<dbReference type="Pfam" id="PF01370">
    <property type="entry name" value="Epimerase"/>
    <property type="match status" value="1"/>
</dbReference>
<dbReference type="EMBL" id="JACPUR010000037">
    <property type="protein sequence ID" value="MBI3129000.1"/>
    <property type="molecule type" value="Genomic_DNA"/>
</dbReference>
<dbReference type="GO" id="GO:0005975">
    <property type="term" value="P:carbohydrate metabolic process"/>
    <property type="evidence" value="ECO:0007669"/>
    <property type="project" value="InterPro"/>
</dbReference>
<dbReference type="GO" id="GO:0008712">
    <property type="term" value="F:ADP-glyceromanno-heptose 6-epimerase activity"/>
    <property type="evidence" value="ECO:0007669"/>
    <property type="project" value="UniProtKB-EC"/>
</dbReference>
<keyword evidence="1" id="KW-0521">NADP</keyword>
<evidence type="ECO:0000259" key="4">
    <source>
        <dbReference type="Pfam" id="PF01370"/>
    </source>
</evidence>
<evidence type="ECO:0000313" key="6">
    <source>
        <dbReference type="Proteomes" id="UP000782312"/>
    </source>
</evidence>
<gene>
    <name evidence="5" type="primary">rfaD</name>
    <name evidence="5" type="ORF">HYZ11_15445</name>
</gene>
<dbReference type="Gene3D" id="3.40.50.720">
    <property type="entry name" value="NAD(P)-binding Rossmann-like Domain"/>
    <property type="match status" value="1"/>
</dbReference>
<proteinExistence type="predicted"/>
<dbReference type="Proteomes" id="UP000782312">
    <property type="component" value="Unassembled WGS sequence"/>
</dbReference>
<dbReference type="NCBIfam" id="TIGR02197">
    <property type="entry name" value="heptose_epim"/>
    <property type="match status" value="1"/>
</dbReference>
<dbReference type="InterPro" id="IPR036291">
    <property type="entry name" value="NAD(P)-bd_dom_sf"/>
</dbReference>
<dbReference type="PANTHER" id="PTHR43103">
    <property type="entry name" value="NUCLEOSIDE-DIPHOSPHATE-SUGAR EPIMERASE"/>
    <property type="match status" value="1"/>
</dbReference>
<evidence type="ECO:0000256" key="3">
    <source>
        <dbReference type="ARBA" id="ARBA00023277"/>
    </source>
</evidence>
<comment type="caution">
    <text evidence="5">The sequence shown here is derived from an EMBL/GenBank/DDBJ whole genome shotgun (WGS) entry which is preliminary data.</text>
</comment>
<protein>
    <submittedName>
        <fullName evidence="5">ADP-glyceromanno-heptose 6-epimerase</fullName>
        <ecNumber evidence="5">5.1.3.20</ecNumber>
    </submittedName>
</protein>
<dbReference type="InterPro" id="IPR011912">
    <property type="entry name" value="Heptose_epim"/>
</dbReference>
<keyword evidence="3" id="KW-0119">Carbohydrate metabolism</keyword>
<accession>A0A932I091</accession>
<evidence type="ECO:0000313" key="5">
    <source>
        <dbReference type="EMBL" id="MBI3129000.1"/>
    </source>
</evidence>
<reference evidence="5" key="1">
    <citation type="submission" date="2020-07" db="EMBL/GenBank/DDBJ databases">
        <title>Huge and variable diversity of episymbiotic CPR bacteria and DPANN archaea in groundwater ecosystems.</title>
        <authorList>
            <person name="He C.Y."/>
            <person name="Keren R."/>
            <person name="Whittaker M."/>
            <person name="Farag I.F."/>
            <person name="Doudna J."/>
            <person name="Cate J.H.D."/>
            <person name="Banfield J.F."/>
        </authorList>
    </citation>
    <scope>NUCLEOTIDE SEQUENCE</scope>
    <source>
        <strain evidence="5">NC_groundwater_763_Ag_S-0.2um_68_21</strain>
    </source>
</reference>
<keyword evidence="2 5" id="KW-0413">Isomerase</keyword>
<name>A0A932I091_UNCTE</name>
<sequence>MSRPLLLVTGAAGFIGARLAERLAEEGARVVAADAPGHFRSRPEIAAIFKANPPAEIVDREKLPAWLAGRRPGDVEAIFHMGACTDTTNYDEAYMDRMNTAYTRTLWGLAARLEAPFLYASSAAVYGDGSQGYDDSTPPGAFSPLNPYGASKQRFDEWALGELGQSARPPRWAGFRFFNVYGFGETHKGKMSSVLRQAFTQIKAGGRVRLFRSHREGIPDGHQKRDFILADDLVEALIHAWRQGLPDGIYNLGTGRARTFLDLVHAAFAAVGAEPRVDFIDTPPPIRERYQYFTEARMEKLRAAGWRRAFTPIEEGAARYWERQRPALVHG</sequence>